<evidence type="ECO:0000313" key="2">
    <source>
        <dbReference type="Proteomes" id="UP000642070"/>
    </source>
</evidence>
<dbReference type="SUPFAM" id="SSF53474">
    <property type="entry name" value="alpha/beta-Hydrolases"/>
    <property type="match status" value="1"/>
</dbReference>
<gene>
    <name evidence="1" type="ORF">GCM10007977_011130</name>
</gene>
<evidence type="ECO:0000313" key="1">
    <source>
        <dbReference type="EMBL" id="GGM11762.1"/>
    </source>
</evidence>
<evidence type="ECO:0008006" key="3">
    <source>
        <dbReference type="Google" id="ProtNLM"/>
    </source>
</evidence>
<name>A0A917T720_9ACTN</name>
<reference evidence="1" key="1">
    <citation type="journal article" date="2014" name="Int. J. Syst. Evol. Microbiol.">
        <title>Complete genome sequence of Corynebacterium casei LMG S-19264T (=DSM 44701T), isolated from a smear-ripened cheese.</title>
        <authorList>
            <consortium name="US DOE Joint Genome Institute (JGI-PGF)"/>
            <person name="Walter F."/>
            <person name="Albersmeier A."/>
            <person name="Kalinowski J."/>
            <person name="Ruckert C."/>
        </authorList>
    </citation>
    <scope>NUCLEOTIDE SEQUENCE</scope>
    <source>
        <strain evidence="1">JCM 19831</strain>
    </source>
</reference>
<dbReference type="AlphaFoldDB" id="A0A917T720"/>
<protein>
    <recommendedName>
        <fullName evidence="3">Hydrolase</fullName>
    </recommendedName>
</protein>
<sequence length="49" mass="5152">MDPAAGWRVWCEDLRSVGIDGGHRLAEEAPDEVAAALGEFLGQGTNPVS</sequence>
<reference evidence="1" key="2">
    <citation type="submission" date="2020-09" db="EMBL/GenBank/DDBJ databases">
        <authorList>
            <person name="Sun Q."/>
            <person name="Ohkuma M."/>
        </authorList>
    </citation>
    <scope>NUCLEOTIDE SEQUENCE</scope>
    <source>
        <strain evidence="1">JCM 19831</strain>
    </source>
</reference>
<dbReference type="EMBL" id="BMPI01000004">
    <property type="protein sequence ID" value="GGM11762.1"/>
    <property type="molecule type" value="Genomic_DNA"/>
</dbReference>
<keyword evidence="2" id="KW-1185">Reference proteome</keyword>
<accession>A0A917T720</accession>
<proteinExistence type="predicted"/>
<organism evidence="1 2">
    <name type="scientific">Dactylosporangium sucinum</name>
    <dbReference type="NCBI Taxonomy" id="1424081"/>
    <lineage>
        <taxon>Bacteria</taxon>
        <taxon>Bacillati</taxon>
        <taxon>Actinomycetota</taxon>
        <taxon>Actinomycetes</taxon>
        <taxon>Micromonosporales</taxon>
        <taxon>Micromonosporaceae</taxon>
        <taxon>Dactylosporangium</taxon>
    </lineage>
</organism>
<dbReference type="Gene3D" id="3.40.50.1820">
    <property type="entry name" value="alpha/beta hydrolase"/>
    <property type="match status" value="1"/>
</dbReference>
<dbReference type="Proteomes" id="UP000642070">
    <property type="component" value="Unassembled WGS sequence"/>
</dbReference>
<dbReference type="InterPro" id="IPR029058">
    <property type="entry name" value="AB_hydrolase_fold"/>
</dbReference>
<comment type="caution">
    <text evidence="1">The sequence shown here is derived from an EMBL/GenBank/DDBJ whole genome shotgun (WGS) entry which is preliminary data.</text>
</comment>